<dbReference type="KEGG" id="cpin:CPIN18020_1353"/>
<reference evidence="2" key="1">
    <citation type="submission" date="2016-09" db="EMBL/GenBank/DDBJ databases">
        <title>Comparative genomics of the Campylobacter concisus group.</title>
        <authorList>
            <person name="Miller W.G."/>
            <person name="Yee E."/>
            <person name="Chapman M.H."/>
            <person name="Huynh S."/>
            <person name="Bono J.L."/>
            <person name="On S.L.W."/>
            <person name="StLeger J."/>
            <person name="Foster G."/>
            <person name="Parker C.T."/>
        </authorList>
    </citation>
    <scope>NUCLEOTIDE SEQUENCE [LARGE SCALE GENOMIC DNA]</scope>
    <source>
        <strain evidence="2">RM18021</strain>
    </source>
</reference>
<protein>
    <submittedName>
        <fullName evidence="1">Uncharacterized protein</fullName>
    </submittedName>
</protein>
<dbReference type="GeneID" id="56566993"/>
<organism evidence="1 2">
    <name type="scientific">Campylobacter pinnipediorum subsp. caledonicus</name>
    <dbReference type="NCBI Taxonomy" id="1874362"/>
    <lineage>
        <taxon>Bacteria</taxon>
        <taxon>Pseudomonadati</taxon>
        <taxon>Campylobacterota</taxon>
        <taxon>Epsilonproteobacteria</taxon>
        <taxon>Campylobacterales</taxon>
        <taxon>Campylobacteraceae</taxon>
        <taxon>Campylobacter</taxon>
    </lineage>
</organism>
<proteinExistence type="predicted"/>
<name>A0A1S6U8W9_9BACT</name>
<accession>A0A1S6U8W9</accession>
<dbReference type="RefSeq" id="WP_078423727.1">
    <property type="nucleotide sequence ID" value="NZ_CP017018.1"/>
</dbReference>
<sequence length="164" mass="19747">MKLEFLMDIQTQDYFFEFITQLDCDLIIMKNLNILKTKNPYDFMQENGYINFFIHSPIFGELDIHTDNNFIGFSELTSPIIFFNNSPIFEKERTIKKGKIYIRPNYMKDNEIQKKSENLINYYSKISYWINKNIPLKQINTEFNSMQIRISDSIFSKIQNYKIL</sequence>
<dbReference type="AlphaFoldDB" id="A0A1S6U8W9"/>
<evidence type="ECO:0000313" key="1">
    <source>
        <dbReference type="EMBL" id="AQW88194.1"/>
    </source>
</evidence>
<evidence type="ECO:0000313" key="2">
    <source>
        <dbReference type="Proteomes" id="UP000190868"/>
    </source>
</evidence>
<keyword evidence="2" id="KW-1185">Reference proteome</keyword>
<gene>
    <name evidence="1" type="ORF">CPIN18021_1401</name>
</gene>
<dbReference type="EMBL" id="CP017258">
    <property type="protein sequence ID" value="AQW88194.1"/>
    <property type="molecule type" value="Genomic_DNA"/>
</dbReference>
<dbReference type="Proteomes" id="UP000190868">
    <property type="component" value="Chromosome"/>
</dbReference>